<feature type="transmembrane region" description="Helical" evidence="1">
    <location>
        <begin position="35"/>
        <end position="52"/>
    </location>
</feature>
<dbReference type="AlphaFoldDB" id="A0A940MB83"/>
<dbReference type="EMBL" id="JAGIQL010000084">
    <property type="protein sequence ID" value="MBP0459735.1"/>
    <property type="molecule type" value="Genomic_DNA"/>
</dbReference>
<keyword evidence="1" id="KW-1133">Transmembrane helix</keyword>
<dbReference type="RefSeq" id="WP_209341815.1">
    <property type="nucleotide sequence ID" value="NZ_JAGIQL010000084.1"/>
</dbReference>
<evidence type="ECO:0000313" key="2">
    <source>
        <dbReference type="EMBL" id="MBP0459735.1"/>
    </source>
</evidence>
<gene>
    <name evidence="2" type="ORF">JFN87_19875</name>
</gene>
<proteinExistence type="predicted"/>
<reference evidence="2" key="1">
    <citation type="submission" date="2021-03" db="EMBL/GenBank/DDBJ databases">
        <title>Whole genome sequence of Streptomyces bomunensis MMS17-BM035.</title>
        <authorList>
            <person name="Lee J.H."/>
        </authorList>
    </citation>
    <scope>NUCLEOTIDE SEQUENCE</scope>
    <source>
        <strain evidence="2">MMS17-BM035</strain>
    </source>
</reference>
<keyword evidence="3" id="KW-1185">Reference proteome</keyword>
<feature type="transmembrane region" description="Helical" evidence="1">
    <location>
        <begin position="182"/>
        <end position="201"/>
    </location>
</feature>
<organism evidence="2 3">
    <name type="scientific">Streptomyces montanisoli</name>
    <dbReference type="NCBI Taxonomy" id="2798581"/>
    <lineage>
        <taxon>Bacteria</taxon>
        <taxon>Bacillati</taxon>
        <taxon>Actinomycetota</taxon>
        <taxon>Actinomycetes</taxon>
        <taxon>Kitasatosporales</taxon>
        <taxon>Streptomycetaceae</taxon>
        <taxon>Streptomyces</taxon>
    </lineage>
</organism>
<protein>
    <submittedName>
        <fullName evidence="2">Uncharacterized protein</fullName>
    </submittedName>
</protein>
<evidence type="ECO:0000256" key="1">
    <source>
        <dbReference type="SAM" id="Phobius"/>
    </source>
</evidence>
<feature type="transmembrane region" description="Helical" evidence="1">
    <location>
        <begin position="85"/>
        <end position="106"/>
    </location>
</feature>
<sequence length="211" mass="21797">MSTQQSQPSAPADQAAPAGTAIATARPPLRILNSLMWALLLPLAAVAAGFLSQYPFGLFYLGIAVTLVVVATTGIIAGAGWSRPVAATLAAVSVFTLPFLAGPTTYELYAKRLGHTVSARITPGTHCHVLDADGVSEELTQRQNCVGQFAPGQRVVLFRDPFGVLHPWAEANGSRAVPSGTLAATGVLFAVSTALILYAGLCRRAEAASAA</sequence>
<name>A0A940MB83_9ACTN</name>
<keyword evidence="1" id="KW-0472">Membrane</keyword>
<accession>A0A940MB83</accession>
<comment type="caution">
    <text evidence="2">The sequence shown here is derived from an EMBL/GenBank/DDBJ whole genome shotgun (WGS) entry which is preliminary data.</text>
</comment>
<feature type="transmembrane region" description="Helical" evidence="1">
    <location>
        <begin position="58"/>
        <end position="78"/>
    </location>
</feature>
<dbReference type="Proteomes" id="UP000670475">
    <property type="component" value="Unassembled WGS sequence"/>
</dbReference>
<keyword evidence="1" id="KW-0812">Transmembrane</keyword>
<evidence type="ECO:0000313" key="3">
    <source>
        <dbReference type="Proteomes" id="UP000670475"/>
    </source>
</evidence>